<evidence type="ECO:0000256" key="2">
    <source>
        <dbReference type="SAM" id="MobiDB-lite"/>
    </source>
</evidence>
<name>A0A9P9WMB2_9PEZI</name>
<sequence length="421" mass="47081">MTPDAYDLMAAIRLVVMVQEVLKLRKALELLHKTYTWFRDEFADPGDTWNRDRLQAEKFAETVEKMIGEWLAWLAEKPLLSIVWTAILRAFLFLLGEGTRSRRPRHITCATMPWAIRPSLVVLWGVCWMFYDSSQSASPSFNLEGPIDLAGHGNEIYFDPYTGFNFDLNELVNSYDDFPSLVEATYPTSTSGVSINAGVLDSISQLIGPIYQERGGSTQQTSTSTSSNQAVALDDSSIATATSLPPKQPKAFCCPEPDCDVEFGTERELQRHRESIHNGSKFPCMVTGCKRGPRNPCNRKDNLQRHMRKVHGQGIGESPAITVEIPARGRKRQAGSSTQGSSFSPDGKRQQTRETMSTEVADLQRQLADVAAQRDALAEKNKALVEEKKVLMEENRIQHELLQVQRKRITDLGKAKASDDG</sequence>
<keyword evidence="1" id="KW-0863">Zinc-finger</keyword>
<keyword evidence="1" id="KW-0862">Zinc</keyword>
<dbReference type="AlphaFoldDB" id="A0A9P9WMB2"/>
<dbReference type="SMART" id="SM00355">
    <property type="entry name" value="ZnF_C2H2"/>
    <property type="match status" value="2"/>
</dbReference>
<proteinExistence type="predicted"/>
<evidence type="ECO:0000313" key="5">
    <source>
        <dbReference type="Proteomes" id="UP000829685"/>
    </source>
</evidence>
<feature type="compositionally biased region" description="Polar residues" evidence="2">
    <location>
        <begin position="334"/>
        <end position="344"/>
    </location>
</feature>
<keyword evidence="5" id="KW-1185">Reference proteome</keyword>
<evidence type="ECO:0000313" key="4">
    <source>
        <dbReference type="EMBL" id="KAI1870175.1"/>
    </source>
</evidence>
<accession>A0A9P9WMB2</accession>
<feature type="domain" description="C2H2-type" evidence="3">
    <location>
        <begin position="252"/>
        <end position="282"/>
    </location>
</feature>
<comment type="caution">
    <text evidence="4">The sequence shown here is derived from an EMBL/GenBank/DDBJ whole genome shotgun (WGS) entry which is preliminary data.</text>
</comment>
<organism evidence="4 5">
    <name type="scientific">Neoarthrinium moseri</name>
    <dbReference type="NCBI Taxonomy" id="1658444"/>
    <lineage>
        <taxon>Eukaryota</taxon>
        <taxon>Fungi</taxon>
        <taxon>Dikarya</taxon>
        <taxon>Ascomycota</taxon>
        <taxon>Pezizomycotina</taxon>
        <taxon>Sordariomycetes</taxon>
        <taxon>Xylariomycetidae</taxon>
        <taxon>Amphisphaeriales</taxon>
        <taxon>Apiosporaceae</taxon>
        <taxon>Neoarthrinium</taxon>
    </lineage>
</organism>
<feature type="region of interest" description="Disordered" evidence="2">
    <location>
        <begin position="316"/>
        <end position="359"/>
    </location>
</feature>
<protein>
    <recommendedName>
        <fullName evidence="3">C2H2-type domain-containing protein</fullName>
    </recommendedName>
</protein>
<dbReference type="Gene3D" id="3.30.160.60">
    <property type="entry name" value="Classic Zinc Finger"/>
    <property type="match status" value="1"/>
</dbReference>
<dbReference type="PROSITE" id="PS50157">
    <property type="entry name" value="ZINC_FINGER_C2H2_2"/>
    <property type="match status" value="1"/>
</dbReference>
<evidence type="ECO:0000256" key="1">
    <source>
        <dbReference type="PROSITE-ProRule" id="PRU00042"/>
    </source>
</evidence>
<gene>
    <name evidence="4" type="ORF">JX265_006345</name>
</gene>
<reference evidence="4" key="1">
    <citation type="submission" date="2021-03" db="EMBL/GenBank/DDBJ databases">
        <title>Revisited historic fungal species revealed as producer of novel bioactive compounds through whole genome sequencing and comparative genomics.</title>
        <authorList>
            <person name="Vignolle G.A."/>
            <person name="Hochenegger N."/>
            <person name="Mach R.L."/>
            <person name="Mach-Aigner A.R."/>
            <person name="Javad Rahimi M."/>
            <person name="Salim K.A."/>
            <person name="Chan C.M."/>
            <person name="Lim L.B.L."/>
            <person name="Cai F."/>
            <person name="Druzhinina I.S."/>
            <person name="U'Ren J.M."/>
            <person name="Derntl C."/>
        </authorList>
    </citation>
    <scope>NUCLEOTIDE SEQUENCE</scope>
    <source>
        <strain evidence="4">TUCIM 5799</strain>
    </source>
</reference>
<dbReference type="EMBL" id="JAFIMR010000014">
    <property type="protein sequence ID" value="KAI1870175.1"/>
    <property type="molecule type" value="Genomic_DNA"/>
</dbReference>
<evidence type="ECO:0000259" key="3">
    <source>
        <dbReference type="PROSITE" id="PS50157"/>
    </source>
</evidence>
<dbReference type="InterPro" id="IPR013087">
    <property type="entry name" value="Znf_C2H2_type"/>
</dbReference>
<dbReference type="GO" id="GO:0008270">
    <property type="term" value="F:zinc ion binding"/>
    <property type="evidence" value="ECO:0007669"/>
    <property type="project" value="UniProtKB-KW"/>
</dbReference>
<dbReference type="PROSITE" id="PS00028">
    <property type="entry name" value="ZINC_FINGER_C2H2_1"/>
    <property type="match status" value="1"/>
</dbReference>
<keyword evidence="1" id="KW-0479">Metal-binding</keyword>
<dbReference type="Proteomes" id="UP000829685">
    <property type="component" value="Unassembled WGS sequence"/>
</dbReference>